<feature type="disulfide bond" evidence="15">
    <location>
        <begin position="53"/>
        <end position="60"/>
    </location>
</feature>
<name>A0A3N4KM91_9PEZI</name>
<gene>
    <name evidence="21" type="ORF">P167DRAFT_489065</name>
</gene>
<feature type="disulfide bond" evidence="15">
    <location>
        <begin position="160"/>
        <end position="174"/>
    </location>
</feature>
<proteinExistence type="inferred from homology"/>
<sequence>MVNLRNTFACLLGALLAPSVVLAADSEAWKTRSIYFVLTDRFAKTSSSSTTACSSLSSYCGGTWKGMEQRLDYIKGLGFDAIWITPIVANTDGGYHGYWAKDLYSVNTNYGSAADLTSLITAAHNKGMYIMVDIVANHMGAGDVTTFNPFNNDGYYHTNCDITDYSNQANVEYCRIAGLPDIKTEDSNVRSIFQSWIKNLVSTYQIDGLRLDTVKHVEKDFWSGFTSAAGVFSIGEVYQGDPAYVGPYQNYMSSLVNFPMYYVITDAYARKASFQPLVDQHNSVSNNFARPELLGMFIDNHDVQRFLSINSDWTLLKNALAFTMLSRGIPILYGGTEQAYTGGNDPANREDLWRSGYSTTHDLYTFTAKLMAAKKAAGGLGANDHVHLYVTANAYAFSRAGGKVVVLTTNNGSGTSGQHCFNTGVASGTVFTSALGTATYTAGSSGNICVNVSNGQPEVLVS</sequence>
<feature type="binding site" evidence="16">
    <location>
        <position position="210"/>
    </location>
    <ligand>
        <name>substrate</name>
    </ligand>
</feature>
<dbReference type="SMART" id="SM00642">
    <property type="entry name" value="Aamy"/>
    <property type="match status" value="1"/>
</dbReference>
<organism evidence="21 22">
    <name type="scientific">Morchella conica CCBAS932</name>
    <dbReference type="NCBI Taxonomy" id="1392247"/>
    <lineage>
        <taxon>Eukaryota</taxon>
        <taxon>Fungi</taxon>
        <taxon>Dikarya</taxon>
        <taxon>Ascomycota</taxon>
        <taxon>Pezizomycotina</taxon>
        <taxon>Pezizomycetes</taxon>
        <taxon>Pezizales</taxon>
        <taxon>Morchellaceae</taxon>
        <taxon>Morchella</taxon>
    </lineage>
</organism>
<feature type="binding site" evidence="16">
    <location>
        <position position="99"/>
    </location>
    <ligand>
        <name>substrate</name>
    </ligand>
</feature>
<dbReference type="Gene3D" id="2.60.40.1180">
    <property type="entry name" value="Golgi alpha-mannosidase II"/>
    <property type="match status" value="1"/>
</dbReference>
<dbReference type="InterPro" id="IPR015340">
    <property type="entry name" value="A_amylase_C_dom"/>
</dbReference>
<dbReference type="GO" id="GO:0016052">
    <property type="term" value="P:carbohydrate catabolic process"/>
    <property type="evidence" value="ECO:0007669"/>
    <property type="project" value="InterPro"/>
</dbReference>
<dbReference type="InParanoid" id="A0A3N4KM91"/>
<keyword evidence="8 15" id="KW-1015">Disulfide bond</keyword>
<keyword evidence="19" id="KW-0732">Signal</keyword>
<dbReference type="SUPFAM" id="SSF51011">
    <property type="entry name" value="Glycosyl hydrolase domain"/>
    <property type="match status" value="1"/>
</dbReference>
<dbReference type="InterPro" id="IPR017853">
    <property type="entry name" value="GH"/>
</dbReference>
<evidence type="ECO:0000256" key="6">
    <source>
        <dbReference type="ARBA" id="ARBA00022801"/>
    </source>
</evidence>
<feature type="binding site" evidence="14">
    <location>
        <position position="236"/>
    </location>
    <ligand>
        <name>Ca(2+)</name>
        <dbReference type="ChEBI" id="CHEBI:29108"/>
        <label>2</label>
    </ligand>
</feature>
<accession>A0A3N4KM91</accession>
<feature type="site" description="Transition state stabilizer" evidence="13">
    <location>
        <position position="302"/>
    </location>
</feature>
<dbReference type="FunFam" id="3.20.20.80:FF:000120">
    <property type="entry name" value="Alpha-amylase A"/>
    <property type="match status" value="1"/>
</dbReference>
<dbReference type="PIRSF" id="PIRSF001024">
    <property type="entry name" value="Alph-amyl_fung"/>
    <property type="match status" value="1"/>
</dbReference>
<feature type="binding site" evidence="14">
    <location>
        <position position="172"/>
    </location>
    <ligand>
        <name>Ca(2+)</name>
        <dbReference type="ChEBI" id="CHEBI:29108"/>
        <label>1</label>
    </ligand>
</feature>
<feature type="binding site" evidence="14">
    <location>
        <position position="181"/>
    </location>
    <ligand>
        <name>Ca(2+)</name>
        <dbReference type="ChEBI" id="CHEBI:29108"/>
        <label>1</label>
    </ligand>
</feature>
<evidence type="ECO:0000256" key="8">
    <source>
        <dbReference type="ARBA" id="ARBA00023157"/>
    </source>
</evidence>
<dbReference type="Proteomes" id="UP000277580">
    <property type="component" value="Unassembled WGS sequence"/>
</dbReference>
<dbReference type="Pfam" id="PF00128">
    <property type="entry name" value="Alpha-amylase"/>
    <property type="match status" value="1"/>
</dbReference>
<evidence type="ECO:0000313" key="21">
    <source>
        <dbReference type="EMBL" id="RPB11687.1"/>
    </source>
</evidence>
<evidence type="ECO:0000256" key="4">
    <source>
        <dbReference type="ARBA" id="ARBA00012595"/>
    </source>
</evidence>
<dbReference type="OrthoDB" id="204980at2759"/>
<dbReference type="PANTHER" id="PTHR10357">
    <property type="entry name" value="ALPHA-AMYLASE FAMILY MEMBER"/>
    <property type="match status" value="1"/>
</dbReference>
<protein>
    <recommendedName>
        <fullName evidence="4 18">Alpha-amylase</fullName>
        <ecNumber evidence="4 18">3.2.1.1</ecNumber>
    </recommendedName>
</protein>
<dbReference type="STRING" id="1392247.A0A3N4KM91"/>
<evidence type="ECO:0000256" key="7">
    <source>
        <dbReference type="ARBA" id="ARBA00022837"/>
    </source>
</evidence>
<evidence type="ECO:0000256" key="16">
    <source>
        <dbReference type="PIRSR" id="PIRSR001024-5"/>
    </source>
</evidence>
<evidence type="ECO:0000256" key="18">
    <source>
        <dbReference type="RuleBase" id="RU361134"/>
    </source>
</evidence>
<feature type="binding site" evidence="16">
    <location>
        <position position="349"/>
    </location>
    <ligand>
        <name>substrate</name>
    </ligand>
</feature>
<evidence type="ECO:0000256" key="5">
    <source>
        <dbReference type="ARBA" id="ARBA00022723"/>
    </source>
</evidence>
<dbReference type="InterPro" id="IPR006046">
    <property type="entry name" value="Alpha_amylase"/>
</dbReference>
<feature type="binding site" evidence="16">
    <location>
        <position position="302"/>
    </location>
    <ligand>
        <name>substrate</name>
    </ligand>
</feature>
<feature type="domain" description="Glycosyl hydrolase family 13 catalytic" evidence="20">
    <location>
        <begin position="36"/>
        <end position="374"/>
    </location>
</feature>
<dbReference type="GO" id="GO:0004556">
    <property type="term" value="F:alpha-amylase activity"/>
    <property type="evidence" value="ECO:0007669"/>
    <property type="project" value="UniProtKB-UniRule"/>
</dbReference>
<evidence type="ECO:0000256" key="3">
    <source>
        <dbReference type="ARBA" id="ARBA00008061"/>
    </source>
</evidence>
<feature type="binding site" evidence="16">
    <location>
        <position position="138"/>
    </location>
    <ligand>
        <name>substrate</name>
    </ligand>
</feature>
<dbReference type="EMBL" id="ML119134">
    <property type="protein sequence ID" value="RPB11687.1"/>
    <property type="molecule type" value="Genomic_DNA"/>
</dbReference>
<dbReference type="AlphaFoldDB" id="A0A3N4KM91"/>
<dbReference type="GO" id="GO:0005509">
    <property type="term" value="F:calcium ion binding"/>
    <property type="evidence" value="ECO:0007669"/>
    <property type="project" value="InterPro"/>
</dbReference>
<feature type="binding site" evidence="16">
    <location>
        <position position="240"/>
    </location>
    <ligand>
        <name>substrate</name>
    </ligand>
</feature>
<feature type="chain" id="PRO_5018063822" description="Alpha-amylase" evidence="19">
    <location>
        <begin position="24"/>
        <end position="462"/>
    </location>
</feature>
<dbReference type="EC" id="3.2.1.1" evidence="4 18"/>
<keyword evidence="10 18" id="KW-0119">Carbohydrate metabolism</keyword>
<evidence type="ECO:0000256" key="2">
    <source>
        <dbReference type="ARBA" id="ARBA00001913"/>
    </source>
</evidence>
<keyword evidence="6 18" id="KW-0378">Hydrolase</keyword>
<dbReference type="Pfam" id="PF09260">
    <property type="entry name" value="A_amylase_dom_C"/>
    <property type="match status" value="1"/>
</dbReference>
<evidence type="ECO:0000256" key="12">
    <source>
        <dbReference type="PIRSR" id="PIRSR001024-1"/>
    </source>
</evidence>
<dbReference type="InterPro" id="IPR013780">
    <property type="entry name" value="Glyco_hydro_b"/>
</dbReference>
<feature type="binding site" evidence="14">
    <location>
        <position position="137"/>
    </location>
    <ligand>
        <name>Ca(2+)</name>
        <dbReference type="ChEBI" id="CHEBI:29108"/>
        <label>1</label>
    </ligand>
</feature>
<comment type="cofactor">
    <cofactor evidence="2">
        <name>Ca(2+)</name>
        <dbReference type="ChEBI" id="CHEBI:29108"/>
    </cofactor>
</comment>
<dbReference type="InterPro" id="IPR013777">
    <property type="entry name" value="A-amylase-like"/>
</dbReference>
<evidence type="ECO:0000256" key="11">
    <source>
        <dbReference type="ARBA" id="ARBA00023295"/>
    </source>
</evidence>
<dbReference type="Gene3D" id="3.20.20.80">
    <property type="entry name" value="Glycosidases"/>
    <property type="match status" value="1"/>
</dbReference>
<feature type="binding site" evidence="14">
    <location>
        <position position="216"/>
    </location>
    <ligand>
        <name>Ca(2+)</name>
        <dbReference type="ChEBI" id="CHEBI:29108"/>
        <label>1</label>
    </ligand>
</feature>
<keyword evidence="11 18" id="KW-0326">Glycosidase</keyword>
<dbReference type="PRINTS" id="PR00110">
    <property type="entry name" value="ALPHAAMYLASE"/>
</dbReference>
<evidence type="ECO:0000256" key="19">
    <source>
        <dbReference type="SAM" id="SignalP"/>
    </source>
</evidence>
<feature type="signal peptide" evidence="19">
    <location>
        <begin position="1"/>
        <end position="23"/>
    </location>
</feature>
<keyword evidence="5 14" id="KW-0479">Metal-binding</keyword>
<evidence type="ECO:0000256" key="1">
    <source>
        <dbReference type="ARBA" id="ARBA00000548"/>
    </source>
</evidence>
<evidence type="ECO:0000313" key="22">
    <source>
        <dbReference type="Proteomes" id="UP000277580"/>
    </source>
</evidence>
<keyword evidence="22" id="KW-1185">Reference proteome</keyword>
<evidence type="ECO:0000256" key="15">
    <source>
        <dbReference type="PIRSR" id="PIRSR001024-4"/>
    </source>
</evidence>
<feature type="active site" description="Proton donor" evidence="12">
    <location>
        <position position="236"/>
    </location>
</feature>
<evidence type="ECO:0000256" key="9">
    <source>
        <dbReference type="ARBA" id="ARBA00023180"/>
    </source>
</evidence>
<feature type="binding site" evidence="14">
    <location>
        <position position="212"/>
    </location>
    <ligand>
        <name>Ca(2+)</name>
        <dbReference type="ChEBI" id="CHEBI:29108"/>
        <label>2</label>
    </ligand>
</feature>
<reference evidence="21 22" key="1">
    <citation type="journal article" date="2018" name="Nat. Ecol. Evol.">
        <title>Pezizomycetes genomes reveal the molecular basis of ectomycorrhizal truffle lifestyle.</title>
        <authorList>
            <person name="Murat C."/>
            <person name="Payen T."/>
            <person name="Noel B."/>
            <person name="Kuo A."/>
            <person name="Morin E."/>
            <person name="Chen J."/>
            <person name="Kohler A."/>
            <person name="Krizsan K."/>
            <person name="Balestrini R."/>
            <person name="Da Silva C."/>
            <person name="Montanini B."/>
            <person name="Hainaut M."/>
            <person name="Levati E."/>
            <person name="Barry K.W."/>
            <person name="Belfiori B."/>
            <person name="Cichocki N."/>
            <person name="Clum A."/>
            <person name="Dockter R.B."/>
            <person name="Fauchery L."/>
            <person name="Guy J."/>
            <person name="Iotti M."/>
            <person name="Le Tacon F."/>
            <person name="Lindquist E.A."/>
            <person name="Lipzen A."/>
            <person name="Malagnac F."/>
            <person name="Mello A."/>
            <person name="Molinier V."/>
            <person name="Miyauchi S."/>
            <person name="Poulain J."/>
            <person name="Riccioni C."/>
            <person name="Rubini A."/>
            <person name="Sitrit Y."/>
            <person name="Splivallo R."/>
            <person name="Traeger S."/>
            <person name="Wang M."/>
            <person name="Zifcakova L."/>
            <person name="Wipf D."/>
            <person name="Zambonelli A."/>
            <person name="Paolocci F."/>
            <person name="Nowrousian M."/>
            <person name="Ottonello S."/>
            <person name="Baldrian P."/>
            <person name="Spatafora J.W."/>
            <person name="Henrissat B."/>
            <person name="Nagy L.G."/>
            <person name="Aury J.M."/>
            <person name="Wincker P."/>
            <person name="Grigoriev I.V."/>
            <person name="Bonfante P."/>
            <person name="Martin F.M."/>
        </authorList>
    </citation>
    <scope>NUCLEOTIDE SEQUENCE [LARGE SCALE GENOMIC DNA]</scope>
    <source>
        <strain evidence="21 22">CCBAS932</strain>
    </source>
</reference>
<dbReference type="InterPro" id="IPR006047">
    <property type="entry name" value="GH13_cat_dom"/>
</dbReference>
<evidence type="ECO:0000256" key="10">
    <source>
        <dbReference type="ARBA" id="ARBA00023277"/>
    </source>
</evidence>
<dbReference type="CDD" id="cd11319">
    <property type="entry name" value="AmyAc_euk_AmyA"/>
    <property type="match status" value="1"/>
</dbReference>
<evidence type="ECO:0000256" key="13">
    <source>
        <dbReference type="PIRSR" id="PIRSR001024-2"/>
    </source>
</evidence>
<comment type="catalytic activity">
    <reaction evidence="1 18">
        <text>Endohydrolysis of (1-&gt;4)-alpha-D-glucosidic linkages in polysaccharides containing three or more (1-&gt;4)-alpha-linked D-glucose units.</text>
        <dbReference type="EC" id="3.2.1.1"/>
    </reaction>
</comment>
<comment type="similarity">
    <text evidence="3 17">Belongs to the glycosyl hydrolase 13 family.</text>
</comment>
<feature type="active site" description="Nucleophile" evidence="12">
    <location>
        <position position="212"/>
    </location>
</feature>
<evidence type="ECO:0000256" key="17">
    <source>
        <dbReference type="RuleBase" id="RU003615"/>
    </source>
</evidence>
<keyword evidence="7 14" id="KW-0106">Calcium</keyword>
<evidence type="ECO:0000256" key="14">
    <source>
        <dbReference type="PIRSR" id="PIRSR001024-3"/>
    </source>
</evidence>
<keyword evidence="9" id="KW-0325">Glycoprotein</keyword>
<evidence type="ECO:0000259" key="20">
    <source>
        <dbReference type="SMART" id="SM00642"/>
    </source>
</evidence>
<dbReference type="SUPFAM" id="SSF51445">
    <property type="entry name" value="(Trans)glycosidases"/>
    <property type="match status" value="1"/>
</dbReference>
<dbReference type="PANTHER" id="PTHR10357:SF212">
    <property type="entry name" value="ALPHA-AMYLASE"/>
    <property type="match status" value="1"/>
</dbReference>